<feature type="compositionally biased region" description="Low complexity" evidence="1">
    <location>
        <begin position="239"/>
        <end position="254"/>
    </location>
</feature>
<keyword evidence="3" id="KW-1185">Reference proteome</keyword>
<evidence type="ECO:0000313" key="3">
    <source>
        <dbReference type="Proteomes" id="UP000078512"/>
    </source>
</evidence>
<protein>
    <submittedName>
        <fullName evidence="2">Uncharacterized protein</fullName>
    </submittedName>
</protein>
<feature type="region of interest" description="Disordered" evidence="1">
    <location>
        <begin position="201"/>
        <end position="258"/>
    </location>
</feature>
<feature type="compositionally biased region" description="Low complexity" evidence="1">
    <location>
        <begin position="59"/>
        <end position="91"/>
    </location>
</feature>
<sequence length="889" mass="94205">MSSPFNPLDYSLGDLHSSSSPYPSSSSAAAASRPKTFTRVARGVPANNSSSSLFPTPSPKSSPYSSSSTTTTTASSSPSYFSLSNSSLSPSECTANNKSTPIYSSGNNATTPTMGEQKHSQQQQQKQLRGLNRFRPNLYTSPSSCKTDFLEDIPSIVDIQSSTSSSFTALRHVDRKDLLQLHLDPSLVLPSQDELAEKHVASAPSSTSSLSRYSPFNNTKDTTDSPVDDNNKAVSKPCPTFTRITKPRTTTPAPVTGARTGFYRLGDLGNTDTNTNKGSAAGIDLLGGGSYSSLLHQEDNKKGTMPSLSLSTSSPSSSCVPSPWSPPPPQPPPLTTTTTSSSSSSSSSLSPSSTLSSSNNNNKPSQSQSLKAPSLLLPPLSLSLSPPPSSVPSLSSSASSACSSASSSSSPPTSHFLFPTVDHLDWWQGLGSSPAASFPAGLEQRGERGGRTGSRTAPSGTGSGSGSGSSLTTVEESFSQDDVLAPATIATTPSSHTFYRQQPQSRDKLNKSDDLSLGKDPVVDHLALTPAGSAALDLNNDDNQNKNYNSSHGSSGGMNGSTPAGTIKTTPSTRKTYSLARARVPPPPCVITGFCSISKTPIKPSGEPSPQDFLGEADLPYPLPSTLHDRQTRQRKRAEQLRQLKIREECEAQEKTDYINNNRRRAIRRRVNSYSAGMMYSPASSSASTSLTPHHSLSPPSSSSNSSSLTPNSPAVFSDSPRMHSQSQQSSTTCFRSAAWHQQRLSLNQHLKRSPSSPTRSSISANNLHLLNRHSTCNIGQSSKDKLAMLSELSTPLSRPRRKVAFDLENIQVFEYDISGGDDWSPLSDSGPSSPTVPPASTNGRDSYVRYCPPSDCSSSSSGSSDEESSPRPPRVPTPTRDLKSKVCS</sequence>
<feature type="compositionally biased region" description="Polar residues" evidence="1">
    <location>
        <begin position="489"/>
        <end position="504"/>
    </location>
</feature>
<accession>A0A197JCB3</accession>
<feature type="region of interest" description="Disordered" evidence="1">
    <location>
        <begin position="824"/>
        <end position="889"/>
    </location>
</feature>
<feature type="compositionally biased region" description="Polar residues" evidence="1">
    <location>
        <begin position="562"/>
        <end position="572"/>
    </location>
</feature>
<organism evidence="2 3">
    <name type="scientific">Linnemannia elongata AG-77</name>
    <dbReference type="NCBI Taxonomy" id="1314771"/>
    <lineage>
        <taxon>Eukaryota</taxon>
        <taxon>Fungi</taxon>
        <taxon>Fungi incertae sedis</taxon>
        <taxon>Mucoromycota</taxon>
        <taxon>Mortierellomycotina</taxon>
        <taxon>Mortierellomycetes</taxon>
        <taxon>Mortierellales</taxon>
        <taxon>Mortierellaceae</taxon>
        <taxon>Linnemannia</taxon>
    </lineage>
</organism>
<feature type="compositionally biased region" description="Low complexity" evidence="1">
    <location>
        <begin position="537"/>
        <end position="553"/>
    </location>
</feature>
<gene>
    <name evidence="2" type="ORF">K457DRAFT_143289</name>
</gene>
<feature type="compositionally biased region" description="Low complexity" evidence="1">
    <location>
        <begin position="335"/>
        <end position="384"/>
    </location>
</feature>
<evidence type="ECO:0000256" key="1">
    <source>
        <dbReference type="SAM" id="MobiDB-lite"/>
    </source>
</evidence>
<feature type="compositionally biased region" description="Polar residues" evidence="1">
    <location>
        <begin position="92"/>
        <end position="114"/>
    </location>
</feature>
<dbReference type="AlphaFoldDB" id="A0A197JCB3"/>
<feature type="compositionally biased region" description="Low complexity" evidence="1">
    <location>
        <begin position="306"/>
        <end position="322"/>
    </location>
</feature>
<proteinExistence type="predicted"/>
<feature type="compositionally biased region" description="Low complexity" evidence="1">
    <location>
        <begin position="852"/>
        <end position="864"/>
    </location>
</feature>
<dbReference type="OrthoDB" id="2448966at2759"/>
<feature type="compositionally biased region" description="Low complexity" evidence="1">
    <location>
        <begin position="681"/>
        <end position="715"/>
    </location>
</feature>
<evidence type="ECO:0000313" key="2">
    <source>
        <dbReference type="EMBL" id="OAQ22658.1"/>
    </source>
</evidence>
<feature type="compositionally biased region" description="Polar residues" evidence="1">
    <location>
        <begin position="827"/>
        <end position="845"/>
    </location>
</feature>
<feature type="region of interest" description="Disordered" evidence="1">
    <location>
        <begin position="1"/>
        <end position="124"/>
    </location>
</feature>
<feature type="region of interest" description="Disordered" evidence="1">
    <location>
        <begin position="600"/>
        <end position="635"/>
    </location>
</feature>
<name>A0A197JCB3_9FUNG</name>
<feature type="region of interest" description="Disordered" evidence="1">
    <location>
        <begin position="296"/>
        <end position="414"/>
    </location>
</feature>
<feature type="compositionally biased region" description="Basic and acidic residues" evidence="1">
    <location>
        <begin position="505"/>
        <end position="517"/>
    </location>
</feature>
<feature type="compositionally biased region" description="Low complexity" evidence="1">
    <location>
        <begin position="17"/>
        <end position="32"/>
    </location>
</feature>
<feature type="compositionally biased region" description="Low complexity" evidence="1">
    <location>
        <begin position="202"/>
        <end position="214"/>
    </location>
</feature>
<reference evidence="2 3" key="1">
    <citation type="submission" date="2016-05" db="EMBL/GenBank/DDBJ databases">
        <title>Genome sequencing reveals origins of a unique bacterial endosymbiosis in the earliest lineages of terrestrial Fungi.</title>
        <authorList>
            <consortium name="DOE Joint Genome Institute"/>
            <person name="Uehling J."/>
            <person name="Gryganskyi A."/>
            <person name="Hameed K."/>
            <person name="Tschaplinski T."/>
            <person name="Misztal P."/>
            <person name="Wu S."/>
            <person name="Desiro A."/>
            <person name="Vande Pol N."/>
            <person name="Du Z.-Y."/>
            <person name="Zienkiewicz A."/>
            <person name="Zienkiewicz K."/>
            <person name="Morin E."/>
            <person name="Tisserant E."/>
            <person name="Splivallo R."/>
            <person name="Hainaut M."/>
            <person name="Henrissat B."/>
            <person name="Ohm R."/>
            <person name="Kuo A."/>
            <person name="Yan J."/>
            <person name="Lipzen A."/>
            <person name="Nolan M."/>
            <person name="Labutti K."/>
            <person name="Barry K."/>
            <person name="Goldstein A."/>
            <person name="Labbe J."/>
            <person name="Schadt C."/>
            <person name="Tuskan G."/>
            <person name="Grigoriev I."/>
            <person name="Martin F."/>
            <person name="Vilgalys R."/>
            <person name="Bonito G."/>
        </authorList>
    </citation>
    <scope>NUCLEOTIDE SEQUENCE [LARGE SCALE GENOMIC DNA]</scope>
    <source>
        <strain evidence="2 3">AG-77</strain>
    </source>
</reference>
<feature type="compositionally biased region" description="Low complexity" evidence="1">
    <location>
        <begin position="391"/>
        <end position="414"/>
    </location>
</feature>
<feature type="region of interest" description="Disordered" evidence="1">
    <location>
        <begin position="489"/>
        <end position="517"/>
    </location>
</feature>
<feature type="region of interest" description="Disordered" evidence="1">
    <location>
        <begin position="534"/>
        <end position="572"/>
    </location>
</feature>
<dbReference type="EMBL" id="KV442149">
    <property type="protein sequence ID" value="OAQ22658.1"/>
    <property type="molecule type" value="Genomic_DNA"/>
</dbReference>
<feature type="compositionally biased region" description="Pro residues" evidence="1">
    <location>
        <begin position="323"/>
        <end position="334"/>
    </location>
</feature>
<feature type="compositionally biased region" description="Polar residues" evidence="1">
    <location>
        <begin position="723"/>
        <end position="735"/>
    </location>
</feature>
<feature type="region of interest" description="Disordered" evidence="1">
    <location>
        <begin position="435"/>
        <end position="477"/>
    </location>
</feature>
<feature type="region of interest" description="Disordered" evidence="1">
    <location>
        <begin position="681"/>
        <end position="735"/>
    </location>
</feature>
<dbReference type="Proteomes" id="UP000078512">
    <property type="component" value="Unassembled WGS sequence"/>
</dbReference>